<dbReference type="OrthoDB" id="3531364at2759"/>
<name>A0A8A3PHR0_9HELO</name>
<organism evidence="1 2">
    <name type="scientific">Monilinia vaccinii-corymbosi</name>
    <dbReference type="NCBI Taxonomy" id="61207"/>
    <lineage>
        <taxon>Eukaryota</taxon>
        <taxon>Fungi</taxon>
        <taxon>Dikarya</taxon>
        <taxon>Ascomycota</taxon>
        <taxon>Pezizomycotina</taxon>
        <taxon>Leotiomycetes</taxon>
        <taxon>Helotiales</taxon>
        <taxon>Sclerotiniaceae</taxon>
        <taxon>Monilinia</taxon>
    </lineage>
</organism>
<accession>A0A8A3PHR0</accession>
<gene>
    <name evidence="1" type="ORF">DSL72_007726</name>
</gene>
<sequence length="198" mass="22252">MDNEVCRGNGAIAQPSTEDLKQLELKAAEEAKAQDTIQALEFDLNLLPIHPALIIFDKNSIGIHIDQCKSSKEKPTNVGTLIKAISAYAPYVQSIDMNIHAPYPYDEPIMVQKRRTRCFQKLFAEINNFKLVSLHLCMILDKDEFPQMKLAAGIMGLSFQDWTLTYEVRGVGVYIPVPRGSGFDLRLRGVFKKEVLPA</sequence>
<evidence type="ECO:0000313" key="2">
    <source>
        <dbReference type="Proteomes" id="UP000672032"/>
    </source>
</evidence>
<dbReference type="EMBL" id="CP063409">
    <property type="protein sequence ID" value="QSZ34867.1"/>
    <property type="molecule type" value="Genomic_DNA"/>
</dbReference>
<keyword evidence="2" id="KW-1185">Reference proteome</keyword>
<proteinExistence type="predicted"/>
<evidence type="ECO:0000313" key="1">
    <source>
        <dbReference type="EMBL" id="QSZ34867.1"/>
    </source>
</evidence>
<reference evidence="1" key="1">
    <citation type="submission" date="2020-10" db="EMBL/GenBank/DDBJ databases">
        <title>Genome Sequence of Monilinia vaccinii-corymbosi Sheds Light on Mummy Berry Disease Infection of Blueberry and Mating Type.</title>
        <authorList>
            <person name="Yow A.G."/>
            <person name="Zhang Y."/>
            <person name="Bansal K."/>
            <person name="Eacker S.M."/>
            <person name="Sullivan S."/>
            <person name="Liachko I."/>
            <person name="Cubeta M.A."/>
            <person name="Rollins J.A."/>
            <person name="Ashrafi H."/>
        </authorList>
    </citation>
    <scope>NUCLEOTIDE SEQUENCE</scope>
    <source>
        <strain evidence="1">RL-1</strain>
    </source>
</reference>
<protein>
    <submittedName>
        <fullName evidence="1">Uncharacterized protein</fullName>
    </submittedName>
</protein>
<dbReference type="AlphaFoldDB" id="A0A8A3PHR0"/>
<dbReference type="Proteomes" id="UP000672032">
    <property type="component" value="Chromosome 5"/>
</dbReference>